<accession>A0A1H6TU20</accession>
<evidence type="ECO:0000313" key="6">
    <source>
        <dbReference type="EMBL" id="SEI79232.1"/>
    </source>
</evidence>
<dbReference type="Proteomes" id="UP000199532">
    <property type="component" value="Unassembled WGS sequence"/>
</dbReference>
<gene>
    <name evidence="6" type="ORF">SAMN04487995_2240</name>
</gene>
<evidence type="ECO:0000313" key="7">
    <source>
        <dbReference type="Proteomes" id="UP000199532"/>
    </source>
</evidence>
<keyword evidence="4" id="KW-0804">Transcription</keyword>
<dbReference type="Pfam" id="PF04542">
    <property type="entry name" value="Sigma70_r2"/>
    <property type="match status" value="1"/>
</dbReference>
<reference evidence="6 7" key="1">
    <citation type="submission" date="2016-10" db="EMBL/GenBank/DDBJ databases">
        <authorList>
            <person name="de Groot N.N."/>
        </authorList>
    </citation>
    <scope>NUCLEOTIDE SEQUENCE [LARGE SCALE GENOMIC DNA]</scope>
    <source>
        <strain evidence="6 7">DSM 19938</strain>
    </source>
</reference>
<dbReference type="InterPro" id="IPR014284">
    <property type="entry name" value="RNA_pol_sigma-70_dom"/>
</dbReference>
<evidence type="ECO:0000256" key="1">
    <source>
        <dbReference type="ARBA" id="ARBA00010641"/>
    </source>
</evidence>
<dbReference type="SUPFAM" id="SSF88659">
    <property type="entry name" value="Sigma3 and sigma4 domains of RNA polymerase sigma factors"/>
    <property type="match status" value="1"/>
</dbReference>
<dbReference type="STRING" id="408657.SAMN04487995_2240"/>
<dbReference type="InterPro" id="IPR013249">
    <property type="entry name" value="RNA_pol_sigma70_r4_t2"/>
</dbReference>
<dbReference type="Gene3D" id="1.10.1740.10">
    <property type="match status" value="1"/>
</dbReference>
<dbReference type="InterPro" id="IPR007627">
    <property type="entry name" value="RNA_pol_sigma70_r2"/>
</dbReference>
<dbReference type="PANTHER" id="PTHR43133:SF45">
    <property type="entry name" value="RNA POLYMERASE ECF-TYPE SIGMA FACTOR"/>
    <property type="match status" value="1"/>
</dbReference>
<dbReference type="InterPro" id="IPR013325">
    <property type="entry name" value="RNA_pol_sigma_r2"/>
</dbReference>
<evidence type="ECO:0000256" key="4">
    <source>
        <dbReference type="ARBA" id="ARBA00023163"/>
    </source>
</evidence>
<dbReference type="InterPro" id="IPR039425">
    <property type="entry name" value="RNA_pol_sigma-70-like"/>
</dbReference>
<keyword evidence="3" id="KW-0731">Sigma factor</keyword>
<proteinExistence type="inferred from homology"/>
<evidence type="ECO:0000256" key="3">
    <source>
        <dbReference type="ARBA" id="ARBA00023082"/>
    </source>
</evidence>
<dbReference type="PROSITE" id="PS00622">
    <property type="entry name" value="HTH_LUXR_1"/>
    <property type="match status" value="1"/>
</dbReference>
<dbReference type="PANTHER" id="PTHR43133">
    <property type="entry name" value="RNA POLYMERASE ECF-TYPE SIGMA FACTO"/>
    <property type="match status" value="1"/>
</dbReference>
<dbReference type="NCBIfam" id="TIGR02937">
    <property type="entry name" value="sigma70-ECF"/>
    <property type="match status" value="1"/>
</dbReference>
<feature type="domain" description="HTH luxR-type" evidence="5">
    <location>
        <begin position="128"/>
        <end position="155"/>
    </location>
</feature>
<comment type="similarity">
    <text evidence="1">Belongs to the sigma-70 factor family. ECF subfamily.</text>
</comment>
<dbReference type="GO" id="GO:0003677">
    <property type="term" value="F:DNA binding"/>
    <property type="evidence" value="ECO:0007669"/>
    <property type="project" value="InterPro"/>
</dbReference>
<keyword evidence="7" id="KW-1185">Reference proteome</keyword>
<dbReference type="InterPro" id="IPR000792">
    <property type="entry name" value="Tscrpt_reg_LuxR_C"/>
</dbReference>
<dbReference type="Pfam" id="PF08281">
    <property type="entry name" value="Sigma70_r4_2"/>
    <property type="match status" value="1"/>
</dbReference>
<dbReference type="Gene3D" id="1.10.10.10">
    <property type="entry name" value="Winged helix-like DNA-binding domain superfamily/Winged helix DNA-binding domain"/>
    <property type="match status" value="1"/>
</dbReference>
<dbReference type="AlphaFoldDB" id="A0A1H6TU20"/>
<protein>
    <submittedName>
        <fullName evidence="6">RNA polymerase sigma-70 factor, ECF subfamily</fullName>
    </submittedName>
</protein>
<dbReference type="GO" id="GO:0006352">
    <property type="term" value="P:DNA-templated transcription initiation"/>
    <property type="evidence" value="ECO:0007669"/>
    <property type="project" value="InterPro"/>
</dbReference>
<evidence type="ECO:0000256" key="2">
    <source>
        <dbReference type="ARBA" id="ARBA00023015"/>
    </source>
</evidence>
<dbReference type="InterPro" id="IPR036388">
    <property type="entry name" value="WH-like_DNA-bd_sf"/>
</dbReference>
<dbReference type="InterPro" id="IPR013324">
    <property type="entry name" value="RNA_pol_sigma_r3/r4-like"/>
</dbReference>
<dbReference type="RefSeq" id="WP_090335232.1">
    <property type="nucleotide sequence ID" value="NZ_FNXY01000003.1"/>
</dbReference>
<sequence>MGSINTTDFVQVVKENQGIINSICRLYYSDDEDIKDARQDIILQLWKSFPTFRGDSKISTWIYSIALNTVIAKVKTERKNKTNEPLLDSHLNGETSFVCADDDIQQLLFVVNRLEATDKAIMILHFEGYSNKEIAETLKLTATNISTRMNRIKTKLKETFKTNCNGL</sequence>
<evidence type="ECO:0000259" key="5">
    <source>
        <dbReference type="PROSITE" id="PS00622"/>
    </source>
</evidence>
<organism evidence="6 7">
    <name type="scientific">Dyadobacter koreensis</name>
    <dbReference type="NCBI Taxonomy" id="408657"/>
    <lineage>
        <taxon>Bacteria</taxon>
        <taxon>Pseudomonadati</taxon>
        <taxon>Bacteroidota</taxon>
        <taxon>Cytophagia</taxon>
        <taxon>Cytophagales</taxon>
        <taxon>Spirosomataceae</taxon>
        <taxon>Dyadobacter</taxon>
    </lineage>
</organism>
<name>A0A1H6TU20_9BACT</name>
<dbReference type="OrthoDB" id="9780326at2"/>
<keyword evidence="2" id="KW-0805">Transcription regulation</keyword>
<dbReference type="SUPFAM" id="SSF88946">
    <property type="entry name" value="Sigma2 domain of RNA polymerase sigma factors"/>
    <property type="match status" value="1"/>
</dbReference>
<dbReference type="EMBL" id="FNXY01000003">
    <property type="protein sequence ID" value="SEI79232.1"/>
    <property type="molecule type" value="Genomic_DNA"/>
</dbReference>
<dbReference type="GO" id="GO:0016987">
    <property type="term" value="F:sigma factor activity"/>
    <property type="evidence" value="ECO:0007669"/>
    <property type="project" value="UniProtKB-KW"/>
</dbReference>